<dbReference type="SUPFAM" id="SSF52518">
    <property type="entry name" value="Thiamin diphosphate-binding fold (THDP-binding)"/>
    <property type="match status" value="2"/>
</dbReference>
<dbReference type="Proteomes" id="UP000355283">
    <property type="component" value="Unassembled WGS sequence"/>
</dbReference>
<feature type="region of interest" description="Disordered" evidence="18">
    <location>
        <begin position="126"/>
        <end position="278"/>
    </location>
</feature>
<dbReference type="InterPro" id="IPR049557">
    <property type="entry name" value="Transketolase_CS"/>
</dbReference>
<dbReference type="PROSITE" id="PS00802">
    <property type="entry name" value="TRANSKETOLASE_2"/>
    <property type="match status" value="1"/>
</dbReference>
<evidence type="ECO:0000256" key="16">
    <source>
        <dbReference type="PIRSR" id="PIRSR605478-4"/>
    </source>
</evidence>
<keyword evidence="21" id="KW-1185">Reference proteome</keyword>
<keyword evidence="7" id="KW-0808">Transferase</keyword>
<dbReference type="EC" id="2.2.1.1" evidence="6"/>
<evidence type="ECO:0000256" key="9">
    <source>
        <dbReference type="ARBA" id="ARBA00022837"/>
    </source>
</evidence>
<dbReference type="CDD" id="cd07033">
    <property type="entry name" value="TPP_PYR_DXS_TK_like"/>
    <property type="match status" value="1"/>
</dbReference>
<feature type="binding site" evidence="16">
    <location>
        <position position="709"/>
    </location>
    <ligand>
        <name>Mg(2+)</name>
        <dbReference type="ChEBI" id="CHEBI:18420"/>
    </ligand>
</feature>
<dbReference type="InterPro" id="IPR005474">
    <property type="entry name" value="Transketolase_N"/>
</dbReference>
<dbReference type="PROSITE" id="PS00801">
    <property type="entry name" value="TRANSKETOLASE_1"/>
    <property type="match status" value="1"/>
</dbReference>
<feature type="compositionally biased region" description="Acidic residues" evidence="18">
    <location>
        <begin position="238"/>
        <end position="248"/>
    </location>
</feature>
<comment type="caution">
    <text evidence="20">The sequence shown here is derived from an EMBL/GenBank/DDBJ whole genome shotgun (WGS) entry which is preliminary data.</text>
</comment>
<dbReference type="GO" id="GO:0046872">
    <property type="term" value="F:metal ion binding"/>
    <property type="evidence" value="ECO:0007669"/>
    <property type="project" value="UniProtKB-KW"/>
</dbReference>
<dbReference type="GO" id="GO:0006098">
    <property type="term" value="P:pentose-phosphate shunt"/>
    <property type="evidence" value="ECO:0007669"/>
    <property type="project" value="TreeGrafter"/>
</dbReference>
<comment type="cofactor">
    <cofactor evidence="2">
        <name>Mn(2+)</name>
        <dbReference type="ChEBI" id="CHEBI:29035"/>
    </cofactor>
</comment>
<comment type="cofactor">
    <cofactor evidence="1">
        <name>Ca(2+)</name>
        <dbReference type="ChEBI" id="CHEBI:29108"/>
    </cofactor>
</comment>
<dbReference type="Pfam" id="PF00456">
    <property type="entry name" value="Transketolase_N"/>
    <property type="match status" value="1"/>
</dbReference>
<dbReference type="Pfam" id="PF22613">
    <property type="entry name" value="Transketolase_C_1"/>
    <property type="match status" value="1"/>
</dbReference>
<comment type="subunit">
    <text evidence="5">Homodimer.</text>
</comment>
<comment type="catalytic activity">
    <reaction evidence="12">
        <text>D-sedoheptulose 7-phosphate + D-glyceraldehyde 3-phosphate = aldehydo-D-ribose 5-phosphate + D-xylulose 5-phosphate</text>
        <dbReference type="Rhea" id="RHEA:10508"/>
        <dbReference type="ChEBI" id="CHEBI:57483"/>
        <dbReference type="ChEBI" id="CHEBI:57737"/>
        <dbReference type="ChEBI" id="CHEBI:58273"/>
        <dbReference type="ChEBI" id="CHEBI:59776"/>
        <dbReference type="EC" id="2.2.1.1"/>
    </reaction>
</comment>
<dbReference type="InterPro" id="IPR029061">
    <property type="entry name" value="THDP-binding"/>
</dbReference>
<dbReference type="InterPro" id="IPR055152">
    <property type="entry name" value="Transketolase-like_C_2"/>
</dbReference>
<feature type="binding site" evidence="15">
    <location>
        <begin position="638"/>
        <end position="640"/>
    </location>
    <ligand>
        <name>thiamine diphosphate</name>
        <dbReference type="ChEBI" id="CHEBI:58937"/>
    </ligand>
</feature>
<dbReference type="NCBIfam" id="TIGR00232">
    <property type="entry name" value="tktlase_bact"/>
    <property type="match status" value="1"/>
</dbReference>
<dbReference type="FunFam" id="3.40.50.970:FF:000045">
    <property type="entry name" value="Transketolase"/>
    <property type="match status" value="1"/>
</dbReference>
<dbReference type="InterPro" id="IPR005478">
    <property type="entry name" value="Transketolase_bac-like"/>
</dbReference>
<evidence type="ECO:0000256" key="1">
    <source>
        <dbReference type="ARBA" id="ARBA00001913"/>
    </source>
</evidence>
<evidence type="ECO:0000256" key="10">
    <source>
        <dbReference type="ARBA" id="ARBA00022842"/>
    </source>
</evidence>
<protein>
    <recommendedName>
        <fullName evidence="6">transketolase</fullName>
        <ecNumber evidence="6">2.2.1.1</ecNumber>
    </recommendedName>
</protein>
<comment type="cofactor">
    <cofactor evidence="15">
        <name>thiamine diphosphate</name>
        <dbReference type="ChEBI" id="CHEBI:58937"/>
    </cofactor>
    <text evidence="15">Binds 1 thiamine pyrophosphate per subunit. During the reaction, the substrate forms a covalent intermediate with the cofactor.</text>
</comment>
<dbReference type="FunFam" id="3.40.50.970:FF:000004">
    <property type="entry name" value="Transketolase"/>
    <property type="match status" value="1"/>
</dbReference>
<name>A0A4D9DAB3_9STRA</name>
<evidence type="ECO:0000256" key="4">
    <source>
        <dbReference type="ARBA" id="ARBA00007131"/>
    </source>
</evidence>
<dbReference type="Gene3D" id="3.40.50.920">
    <property type="match status" value="1"/>
</dbReference>
<dbReference type="SUPFAM" id="SSF52922">
    <property type="entry name" value="TK C-terminal domain-like"/>
    <property type="match status" value="1"/>
</dbReference>
<feature type="binding site" evidence="14">
    <location>
        <position position="785"/>
    </location>
    <ligand>
        <name>substrate</name>
    </ligand>
</feature>
<dbReference type="PANTHER" id="PTHR43522:SF10">
    <property type="entry name" value="TRANSKETOLASE"/>
    <property type="match status" value="1"/>
</dbReference>
<evidence type="ECO:0000313" key="21">
    <source>
        <dbReference type="Proteomes" id="UP000355283"/>
    </source>
</evidence>
<evidence type="ECO:0000256" key="13">
    <source>
        <dbReference type="PIRSR" id="PIRSR605478-1"/>
    </source>
</evidence>
<feature type="site" description="Important for catalytic activity" evidence="17">
    <location>
        <position position="546"/>
    </location>
</feature>
<feature type="binding site" evidence="15">
    <location>
        <position position="680"/>
    </location>
    <ligand>
        <name>thiamine diphosphate</name>
        <dbReference type="ChEBI" id="CHEBI:58937"/>
    </ligand>
</feature>
<comment type="similarity">
    <text evidence="4">Belongs to the transketolase family.</text>
</comment>
<dbReference type="InterPro" id="IPR005475">
    <property type="entry name" value="Transketolase-like_Pyr-bd"/>
</dbReference>
<evidence type="ECO:0000313" key="20">
    <source>
        <dbReference type="EMBL" id="TFJ88572.1"/>
    </source>
</evidence>
<feature type="binding site" evidence="15">
    <location>
        <position position="785"/>
    </location>
    <ligand>
        <name>thiamine diphosphate</name>
        <dbReference type="ChEBI" id="CHEBI:58937"/>
    </ligand>
</feature>
<feature type="compositionally biased region" description="Basic residues" evidence="18">
    <location>
        <begin position="198"/>
        <end position="207"/>
    </location>
</feature>
<feature type="site" description="Important for catalytic activity" evidence="17">
    <location>
        <position position="785"/>
    </location>
</feature>
<dbReference type="FunFam" id="3.40.50.920:FF:000003">
    <property type="entry name" value="Transketolase"/>
    <property type="match status" value="1"/>
</dbReference>
<dbReference type="EMBL" id="SDOX01000001">
    <property type="protein sequence ID" value="TFJ88572.1"/>
    <property type="molecule type" value="Genomic_DNA"/>
</dbReference>
<feature type="binding site" evidence="14">
    <location>
        <position position="986"/>
    </location>
    <ligand>
        <name>substrate</name>
    </ligand>
</feature>
<evidence type="ECO:0000259" key="19">
    <source>
        <dbReference type="SMART" id="SM00861"/>
    </source>
</evidence>
<dbReference type="InterPro" id="IPR009014">
    <property type="entry name" value="Transketo_C/PFOR_II"/>
</dbReference>
<proteinExistence type="inferred from homology"/>
<dbReference type="Gene3D" id="3.40.50.970">
    <property type="match status" value="2"/>
</dbReference>
<feature type="active site" description="Proton donor" evidence="13">
    <location>
        <position position="936"/>
    </location>
</feature>
<evidence type="ECO:0000256" key="15">
    <source>
        <dbReference type="PIRSR" id="PIRSR605478-3"/>
    </source>
</evidence>
<accession>A0A4D9DAB3</accession>
<dbReference type="InterPro" id="IPR033247">
    <property type="entry name" value="Transketolase_fam"/>
</dbReference>
<feature type="binding site" evidence="14">
    <location>
        <position position="906"/>
    </location>
    <ligand>
        <name>substrate</name>
    </ligand>
</feature>
<feature type="binding site" evidence="15">
    <location>
        <position position="586"/>
    </location>
    <ligand>
        <name>thiamine diphosphate</name>
        <dbReference type="ChEBI" id="CHEBI:58937"/>
    </ligand>
</feature>
<gene>
    <name evidence="20" type="ORF">NSK_000146</name>
</gene>
<evidence type="ECO:0000256" key="8">
    <source>
        <dbReference type="ARBA" id="ARBA00022723"/>
    </source>
</evidence>
<dbReference type="SMART" id="SM00861">
    <property type="entry name" value="Transket_pyr"/>
    <property type="match status" value="1"/>
</dbReference>
<dbReference type="AlphaFoldDB" id="A0A4D9DAB3"/>
<feature type="binding site" evidence="15">
    <location>
        <position position="709"/>
    </location>
    <ligand>
        <name>thiamine diphosphate</name>
        <dbReference type="ChEBI" id="CHEBI:58937"/>
    </ligand>
</feature>
<evidence type="ECO:0000256" key="6">
    <source>
        <dbReference type="ARBA" id="ARBA00013152"/>
    </source>
</evidence>
<feature type="compositionally biased region" description="Acidic residues" evidence="18">
    <location>
        <begin position="213"/>
        <end position="228"/>
    </location>
</feature>
<dbReference type="OrthoDB" id="10267175at2759"/>
<evidence type="ECO:0000256" key="3">
    <source>
        <dbReference type="ARBA" id="ARBA00001941"/>
    </source>
</evidence>
<sequence>MEGLEEYPHPTAASSTVGSNKGGSVEFRRSSQRTLLHHWERLEREYFRPATMQDIITLHVQLKSVQQTLEEAEAPCLYRKRLESSCDETFPSRGMPYLVKRQLSNKASRRELSMSGVEDVLVTKSGYSRSDSTSRKRLPSYAHLSQGPPSDSSASTSHCSLSDKETKFKRMNLRGSEEEVGATVRNLSRQQESDSKNRTARLKPKDRRRADTLEEGDSAGMEDEDDEFETRSAFSRDGEDDQEEQEAGGEERSQEGEMDVFSEEGGGSTEGSGEEEDVDFVREISQLIQRNRELHKILEGEVLKLSRYARLECAAALATSCKVKVDGWNTGCAESEGSDGEHGICNALYSHGIHSQLQRRSHEHEEMTQQMRHVLRGGSMWHTDDATCELYRQLYRAQSDVSSEGVGSGGSQLRCPLSSRVAASDGHACEMCSHHVESRVKSEKEWVMSCVVVAGGARSVWLVKMVAKAAFAGVAAMGVLGAHAFIPTPVSLSRVLGQRASARSGPVMMATVAPEKVTATPADLNRAANEARGLALDSITAAHSGHLGLPLGAADIGAVLWGKLLQHNPEDPQWINRDRFILSAGHGSMFIYSWLHLSGYALPLEEVKKFRQHHSMTPGHPEFPSSEHNTPGIESTTGPLGQGVSNAVGMAAAQKHAAASYNTPQHTIFNSHIITLAGDGCIQEGVAAESAAFAAHEKLDNLIVLYDANDVTLDAMADRTQSEDVAMRYKAYGWDVVTIDGHDLVAIEKAISDAKATDNGKPKMIICKTIIGKGIDEIAGTNAAHGEAGVKYCDDSRKRLGLPEEKWYVSPETRSFFVNRQSELKSEYDAWQKTFAEWKAANPDKAKLLADAVEKKVPSAEELMKAIPEFDPSKNIATREAGSIVLQSVAAAVPNYLTGSADLFGSTKNYIKNGGDFGNGEGKTYSGRNILYGIREHAMGSILNGFAYFGLHRVSGATFLVFADYMRAPVRVAALSELPVGYIWTHDSIGVGEDGPTHQPVETVSGLRVFPNVDVIRPADSEETAGAFVSSIVRKDGPTALILTRQNVNQLPGSAQEKRAGVLKGAYIIKKESGPLKAIIMASGSEVQHAVAAAESLGDGIRVVSMPCMEIFDRQTPAYKESILPAACRKRIAMEAGVTGLWYKYVGLDGKVIGVDRFGFSAPGPIVMKELGMSADNLVEQAKSYI</sequence>
<feature type="binding site" evidence="14">
    <location>
        <position position="546"/>
    </location>
    <ligand>
        <name>substrate</name>
    </ligand>
</feature>
<keyword evidence="11 15" id="KW-0786">Thiamine pyrophosphate</keyword>
<organism evidence="20 21">
    <name type="scientific">Nannochloropsis salina CCMP1776</name>
    <dbReference type="NCBI Taxonomy" id="1027361"/>
    <lineage>
        <taxon>Eukaryota</taxon>
        <taxon>Sar</taxon>
        <taxon>Stramenopiles</taxon>
        <taxon>Ochrophyta</taxon>
        <taxon>Eustigmatophyceae</taxon>
        <taxon>Eustigmatales</taxon>
        <taxon>Monodopsidaceae</taxon>
        <taxon>Microchloropsis</taxon>
        <taxon>Microchloropsis salina</taxon>
    </lineage>
</organism>
<evidence type="ECO:0000256" key="5">
    <source>
        <dbReference type="ARBA" id="ARBA00011738"/>
    </source>
</evidence>
<feature type="domain" description="Transketolase-like pyrimidine-binding" evidence="19">
    <location>
        <begin position="876"/>
        <end position="1050"/>
    </location>
</feature>
<feature type="binding site" evidence="14">
    <location>
        <position position="1045"/>
    </location>
    <ligand>
        <name>substrate</name>
    </ligand>
</feature>
<feature type="region of interest" description="Disordered" evidence="18">
    <location>
        <begin position="614"/>
        <end position="635"/>
    </location>
</feature>
<evidence type="ECO:0000256" key="11">
    <source>
        <dbReference type="ARBA" id="ARBA00023052"/>
    </source>
</evidence>
<dbReference type="Pfam" id="PF02779">
    <property type="entry name" value="Transket_pyr"/>
    <property type="match status" value="1"/>
</dbReference>
<feature type="binding site" evidence="15">
    <location>
        <position position="962"/>
    </location>
    <ligand>
        <name>thiamine diphosphate</name>
        <dbReference type="ChEBI" id="CHEBI:58937"/>
    </ligand>
</feature>
<feature type="binding site" evidence="16">
    <location>
        <position position="711"/>
    </location>
    <ligand>
        <name>Mg(2+)</name>
        <dbReference type="ChEBI" id="CHEBI:18420"/>
    </ligand>
</feature>
<dbReference type="InterPro" id="IPR020826">
    <property type="entry name" value="Transketolase_BS"/>
</dbReference>
<evidence type="ECO:0000256" key="12">
    <source>
        <dbReference type="ARBA" id="ARBA00049473"/>
    </source>
</evidence>
<comment type="cofactor">
    <cofactor evidence="16">
        <name>Mg(2+)</name>
        <dbReference type="ChEBI" id="CHEBI:18420"/>
    </cofactor>
    <text evidence="16">Binds 1 Mg(2+) ion per subunit. Can also utilize other divalent metal cations, such as Ca(2+), Mn(2+) and Co(2+).</text>
</comment>
<evidence type="ECO:0000256" key="2">
    <source>
        <dbReference type="ARBA" id="ARBA00001936"/>
    </source>
</evidence>
<feature type="compositionally biased region" description="Polar residues" evidence="18">
    <location>
        <begin position="147"/>
        <end position="160"/>
    </location>
</feature>
<evidence type="ECO:0000256" key="14">
    <source>
        <dbReference type="PIRSR" id="PIRSR605478-2"/>
    </source>
</evidence>
<feature type="region of interest" description="Disordered" evidence="18">
    <location>
        <begin position="1"/>
        <end position="26"/>
    </location>
</feature>
<keyword evidence="8 16" id="KW-0479">Metal-binding</keyword>
<reference evidence="20 21" key="1">
    <citation type="submission" date="2019-01" db="EMBL/GenBank/DDBJ databases">
        <title>Nuclear Genome Assembly of the Microalgal Biofuel strain Nannochloropsis salina CCMP1776.</title>
        <authorList>
            <person name="Hovde B."/>
        </authorList>
    </citation>
    <scope>NUCLEOTIDE SEQUENCE [LARGE SCALE GENOMIC DNA]</scope>
    <source>
        <strain evidence="20 21">CCMP1776</strain>
    </source>
</reference>
<feature type="binding site" evidence="14">
    <location>
        <position position="998"/>
    </location>
    <ligand>
        <name>substrate</name>
    </ligand>
</feature>
<dbReference type="CDD" id="cd02012">
    <property type="entry name" value="TPP_TK"/>
    <property type="match status" value="1"/>
</dbReference>
<comment type="cofactor">
    <cofactor evidence="3">
        <name>Co(2+)</name>
        <dbReference type="ChEBI" id="CHEBI:48828"/>
    </cofactor>
</comment>
<keyword evidence="10 16" id="KW-0460">Magnesium</keyword>
<evidence type="ECO:0000256" key="17">
    <source>
        <dbReference type="PIRSR" id="PIRSR605478-5"/>
    </source>
</evidence>
<feature type="compositionally biased region" description="Polar residues" evidence="18">
    <location>
        <begin position="626"/>
        <end position="635"/>
    </location>
</feature>
<dbReference type="GO" id="GO:0005829">
    <property type="term" value="C:cytosol"/>
    <property type="evidence" value="ECO:0007669"/>
    <property type="project" value="TreeGrafter"/>
</dbReference>
<dbReference type="GO" id="GO:0004802">
    <property type="term" value="F:transketolase activity"/>
    <property type="evidence" value="ECO:0007669"/>
    <property type="project" value="UniProtKB-EC"/>
</dbReference>
<keyword evidence="9" id="KW-0106">Calcium</keyword>
<evidence type="ECO:0000256" key="7">
    <source>
        <dbReference type="ARBA" id="ARBA00022679"/>
    </source>
</evidence>
<feature type="binding site" evidence="14">
    <location>
        <position position="879"/>
    </location>
    <ligand>
        <name>substrate</name>
    </ligand>
</feature>
<dbReference type="PANTHER" id="PTHR43522">
    <property type="entry name" value="TRANSKETOLASE"/>
    <property type="match status" value="1"/>
</dbReference>
<feature type="binding site" evidence="16">
    <location>
        <position position="679"/>
    </location>
    <ligand>
        <name>Mg(2+)</name>
        <dbReference type="ChEBI" id="CHEBI:18420"/>
    </ligand>
</feature>
<evidence type="ECO:0000256" key="18">
    <source>
        <dbReference type="SAM" id="MobiDB-lite"/>
    </source>
</evidence>
<feature type="binding site" evidence="14">
    <location>
        <position position="994"/>
    </location>
    <ligand>
        <name>substrate</name>
    </ligand>
</feature>